<name>A0ABT7L806_9BACI</name>
<evidence type="ECO:0000313" key="1">
    <source>
        <dbReference type="EMBL" id="MDL4840730.1"/>
    </source>
</evidence>
<dbReference type="Gene3D" id="3.20.20.140">
    <property type="entry name" value="Metal-dependent hydrolases"/>
    <property type="match status" value="1"/>
</dbReference>
<dbReference type="CDD" id="cd19067">
    <property type="entry name" value="PfuEndoQ-like"/>
    <property type="match status" value="1"/>
</dbReference>
<comment type="caution">
    <text evidence="1">The sequence shown here is derived from an EMBL/GenBank/DDBJ whole genome shotgun (WGS) entry which is preliminary data.</text>
</comment>
<proteinExistence type="predicted"/>
<reference evidence="1 2" key="1">
    <citation type="submission" date="2023-06" db="EMBL/GenBank/DDBJ databases">
        <title>Aquibacillus rhizosphaerae LR5S19.</title>
        <authorList>
            <person name="Sun J.-Q."/>
        </authorList>
    </citation>
    <scope>NUCLEOTIDE SEQUENCE [LARGE SCALE GENOMIC DNA]</scope>
    <source>
        <strain evidence="1 2">LR5S19</strain>
    </source>
</reference>
<dbReference type="InterPro" id="IPR016195">
    <property type="entry name" value="Pol/histidinol_Pase-like"/>
</dbReference>
<dbReference type="PANTHER" id="PTHR40084:SF1">
    <property type="entry name" value="PHOSPHOTRANSFERASE"/>
    <property type="match status" value="1"/>
</dbReference>
<dbReference type="SUPFAM" id="SSF47781">
    <property type="entry name" value="RuvA domain 2-like"/>
    <property type="match status" value="1"/>
</dbReference>
<protein>
    <submittedName>
        <fullName evidence="1">Endonuclease Q family protein</fullName>
    </submittedName>
</protein>
<dbReference type="Proteomes" id="UP001235343">
    <property type="component" value="Unassembled WGS sequence"/>
</dbReference>
<dbReference type="GO" id="GO:0004519">
    <property type="term" value="F:endonuclease activity"/>
    <property type="evidence" value="ECO:0007669"/>
    <property type="project" value="UniProtKB-KW"/>
</dbReference>
<evidence type="ECO:0000313" key="2">
    <source>
        <dbReference type="Proteomes" id="UP001235343"/>
    </source>
</evidence>
<dbReference type="RefSeq" id="WP_285931868.1">
    <property type="nucleotide sequence ID" value="NZ_JASTZU010000034.1"/>
</dbReference>
<organism evidence="1 2">
    <name type="scientific">Aquibacillus rhizosphaerae</name>
    <dbReference type="NCBI Taxonomy" id="3051431"/>
    <lineage>
        <taxon>Bacteria</taxon>
        <taxon>Bacillati</taxon>
        <taxon>Bacillota</taxon>
        <taxon>Bacilli</taxon>
        <taxon>Bacillales</taxon>
        <taxon>Bacillaceae</taxon>
        <taxon>Aquibacillus</taxon>
    </lineage>
</organism>
<dbReference type="SUPFAM" id="SSF89550">
    <property type="entry name" value="PHP domain-like"/>
    <property type="match status" value="1"/>
</dbReference>
<sequence length="387" mass="43588">MDSFYADLHIHVGRDMNNKPVKITGSKSLTLINILKESSRNKGIDMVGVIDSHVPSVQQEIELLINNNKAIELVDGGIRFEHVTMLLGSEIEVYDESCYGPIHVLCFFPTIQHMKQFSNWLSTRMTNINLSSQRFYGAGKELQYKIKELEGLFIPAHVFTPFKSVYGKGVKTSITEVFDPDLIDAIELGLSADTTMADHISELHRYTFLTNSDAHSLSKIAREYQKINSKEASFKELECSLHQVNGRHIIENYGMNPLLGKYHQTVCKNCLLAYSGEGQCPKCGSIKIIKGVADRIDELQDTVEPVSTRPPYIYQVPLEYIPMLGPKAFRRLLDRFGTEMRVIHEASEQELKEVVHENIVQAIIKMRKGELPVIAGGGGKYGSVRKN</sequence>
<accession>A0ABT7L806</accession>
<keyword evidence="1" id="KW-0540">Nuclease</keyword>
<dbReference type="EMBL" id="JASTZU010000034">
    <property type="protein sequence ID" value="MDL4840730.1"/>
    <property type="molecule type" value="Genomic_DNA"/>
</dbReference>
<keyword evidence="1" id="KW-0255">Endonuclease</keyword>
<dbReference type="InterPro" id="IPR010994">
    <property type="entry name" value="RuvA_2-like"/>
</dbReference>
<gene>
    <name evidence="1" type="ORF">QQS35_09740</name>
</gene>
<dbReference type="Gene3D" id="1.10.150.20">
    <property type="entry name" value="5' to 3' exonuclease, C-terminal subdomain"/>
    <property type="match status" value="1"/>
</dbReference>
<keyword evidence="1" id="KW-0378">Hydrolase</keyword>
<dbReference type="PANTHER" id="PTHR40084">
    <property type="entry name" value="PHOSPHOHYDROLASE, PHP FAMILY"/>
    <property type="match status" value="1"/>
</dbReference>
<keyword evidence="2" id="KW-1185">Reference proteome</keyword>